<gene>
    <name evidence="4" type="ordered locus">Vdis_1693</name>
</gene>
<reference evidence="5" key="2">
    <citation type="journal article" date="2010" name="Stand. Genomic Sci.">
        <title>Complete genome sequence of Vulcanisaeta distributa type strain (IC-017T).</title>
        <authorList>
            <person name="Mavromatis K."/>
            <person name="Sikorski J."/>
            <person name="Pabst E."/>
            <person name="Teshima H."/>
            <person name="Lapidus A."/>
            <person name="Lucas S."/>
            <person name="Nolan M."/>
            <person name="Glavina Del Rio T."/>
            <person name="Cheng J."/>
            <person name="Bruce D."/>
            <person name="Goodwin L."/>
            <person name="Pitluck S."/>
            <person name="Liolios K."/>
            <person name="Ivanova N."/>
            <person name="Mikhailova N."/>
            <person name="Pati A."/>
            <person name="Chen A."/>
            <person name="Palaniappan K."/>
            <person name="Land M."/>
            <person name="Hauser L."/>
            <person name="Chang Y."/>
            <person name="Jeffries C."/>
            <person name="Rohde M."/>
            <person name="Spring S."/>
            <person name="Goker M."/>
            <person name="Wirth R."/>
            <person name="Woyke T."/>
            <person name="Bristow J."/>
            <person name="Eisen J."/>
            <person name="Markowitz V."/>
            <person name="Hugenholtz P."/>
            <person name="Klenk H."/>
            <person name="Kyrpides N."/>
        </authorList>
    </citation>
    <scope>NUCLEOTIDE SEQUENCE [LARGE SCALE GENOMIC DNA]</scope>
    <source>
        <strain evidence="5">DSM 14429 / JCM 11212 / NBRC 100878 / IC-017</strain>
    </source>
</reference>
<dbReference type="HOGENOM" id="CLU_054331_0_0_2"/>
<dbReference type="GO" id="GO:0051607">
    <property type="term" value="P:defense response to virus"/>
    <property type="evidence" value="ECO:0007669"/>
    <property type="project" value="UniProtKB-KW"/>
</dbReference>
<accession>E1QU73</accession>
<evidence type="ECO:0000256" key="2">
    <source>
        <dbReference type="ARBA" id="ARBA00025626"/>
    </source>
</evidence>
<dbReference type="EMBL" id="CP002100">
    <property type="protein sequence ID" value="ADN51067.1"/>
    <property type="molecule type" value="Genomic_DNA"/>
</dbReference>
<dbReference type="InterPro" id="IPR010154">
    <property type="entry name" value="CRISPR-assoc_Cas7/Cst2/DevR"/>
</dbReference>
<comment type="function">
    <text evidence="2">CRISPR (clustered regularly interspaced short palindromic repeat) is an adaptive immune system that provides protection against mobile genetic elements (viruses, transposable elements and conjugative plasmids). CRISPR clusters contain spacers, sequences complementary to antecedent mobile elements, and target invading nucleic acids. CRISPR clusters are transcribed and processed into CRISPR RNA (crRNA).</text>
</comment>
<keyword evidence="5" id="KW-1185">Reference proteome</keyword>
<evidence type="ECO:0000313" key="4">
    <source>
        <dbReference type="EMBL" id="ADN51067.1"/>
    </source>
</evidence>
<dbReference type="PANTHER" id="PTHR37459:SF1">
    <property type="entry name" value="CRISPR-ASSOCIATED PROTEIN CAS7_CST2_DEVR"/>
    <property type="match status" value="1"/>
</dbReference>
<proteinExistence type="predicted"/>
<evidence type="ECO:0000313" key="5">
    <source>
        <dbReference type="Proteomes" id="UP000006681"/>
    </source>
</evidence>
<dbReference type="eggNOG" id="arCOG03617">
    <property type="taxonomic scope" value="Archaea"/>
</dbReference>
<dbReference type="InterPro" id="IPR052681">
    <property type="entry name" value="CRISPR-Cas7/Cst2/DevR"/>
</dbReference>
<dbReference type="GeneID" id="9752634"/>
<protein>
    <submittedName>
        <fullName evidence="4">CRISPR-associated autoregulator, DevR family</fullName>
    </submittedName>
</protein>
<evidence type="ECO:0000256" key="3">
    <source>
        <dbReference type="SAM" id="MobiDB-lite"/>
    </source>
</evidence>
<dbReference type="RefSeq" id="WP_013336792.1">
    <property type="nucleotide sequence ID" value="NC_014537.1"/>
</dbReference>
<dbReference type="STRING" id="572478.Vdis_1693"/>
<sequence length="357" mass="39428">MSLQTNQSERPIFFSMSMRFIAAVEHANMIGIIPGSNITKHRFIHVPVLIKSEDGNVRFKLVKVPSISGQAVLNAYERALVDYAVKAGLPIDDVCKQYNFIKHANDENGSEDDWIKNCLVDDLTGYLAPKVNLKKTSAVWFSYVVPDLTIGKALLDYQMFTRFTPEAKKGEQFVGERESGHAVYRLSVAINVNSIGRSGKGDLVIGDKNARKERIEAAFKALMLMFNGGYIGANKTRALMTEYVKPTSLVASVSVGLPFMVSPAEGYDYIVNTYERAKIFVNKLGTDIKVYLYYLASNDAEEPKDCRSDNQKSQTIQSSPQDGGKLQCESVSTLNEAIEKALDKVLEEMGFGGNGGS</sequence>
<dbReference type="Pfam" id="PF01905">
    <property type="entry name" value="DevR"/>
    <property type="match status" value="1"/>
</dbReference>
<reference evidence="4 5" key="1">
    <citation type="journal article" date="2010" name="Stand. Genomic Sci.">
        <title>Complete genome sequence of Vulcanisaeta distributa type strain (IC-017).</title>
        <authorList>
            <person name="Mavromatis K."/>
            <person name="Sikorski J."/>
            <person name="Pabst E."/>
            <person name="Teshima H."/>
            <person name="Lapidus A."/>
            <person name="Lucas S."/>
            <person name="Nolan M."/>
            <person name="Glavina Del Rio T."/>
            <person name="Cheng J.F."/>
            <person name="Bruce D."/>
            <person name="Goodwin L."/>
            <person name="Pitluck S."/>
            <person name="Liolios K."/>
            <person name="Ivanova N."/>
            <person name="Mikhailova N."/>
            <person name="Pati A."/>
            <person name="Chen A."/>
            <person name="Palaniappan K."/>
            <person name="Land M."/>
            <person name="Hauser L."/>
            <person name="Chang Y.J."/>
            <person name="Jeffries C.D."/>
            <person name="Rohde M."/>
            <person name="Spring S."/>
            <person name="Goker M."/>
            <person name="Wirth R."/>
            <person name="Woyke T."/>
            <person name="Bristow J."/>
            <person name="Eisen J.A."/>
            <person name="Markowitz V."/>
            <person name="Hugenholtz P."/>
            <person name="Klenk H.P."/>
            <person name="Kyrpides N.C."/>
        </authorList>
    </citation>
    <scope>NUCLEOTIDE SEQUENCE [LARGE SCALE GENOMIC DNA]</scope>
    <source>
        <strain evidence="5">DSM 14429 / JCM 11212 / NBRC 100878 / IC-017</strain>
    </source>
</reference>
<dbReference type="KEGG" id="vdi:Vdis_1693"/>
<keyword evidence="1" id="KW-0051">Antiviral defense</keyword>
<dbReference type="Proteomes" id="UP000006681">
    <property type="component" value="Chromosome"/>
</dbReference>
<organism evidence="4 5">
    <name type="scientific">Vulcanisaeta distributa (strain DSM 14429 / JCM 11212 / NBRC 100878 / IC-017)</name>
    <dbReference type="NCBI Taxonomy" id="572478"/>
    <lineage>
        <taxon>Archaea</taxon>
        <taxon>Thermoproteota</taxon>
        <taxon>Thermoprotei</taxon>
        <taxon>Thermoproteales</taxon>
        <taxon>Thermoproteaceae</taxon>
        <taxon>Vulcanisaeta</taxon>
    </lineage>
</organism>
<feature type="region of interest" description="Disordered" evidence="3">
    <location>
        <begin position="303"/>
        <end position="327"/>
    </location>
</feature>
<dbReference type="PANTHER" id="PTHR37459">
    <property type="match status" value="1"/>
</dbReference>
<name>E1QU73_VULDI</name>
<dbReference type="AlphaFoldDB" id="E1QU73"/>
<evidence type="ECO:0000256" key="1">
    <source>
        <dbReference type="ARBA" id="ARBA00023118"/>
    </source>
</evidence>
<feature type="compositionally biased region" description="Polar residues" evidence="3">
    <location>
        <begin position="311"/>
        <end position="321"/>
    </location>
</feature>
<dbReference type="NCBIfam" id="TIGR01875">
    <property type="entry name" value="cas_MJ0381"/>
    <property type="match status" value="1"/>
</dbReference>
<dbReference type="OrthoDB" id="97643at2157"/>